<dbReference type="GO" id="GO:0006139">
    <property type="term" value="P:nucleobase-containing compound metabolic process"/>
    <property type="evidence" value="ECO:0007669"/>
    <property type="project" value="InterPro"/>
</dbReference>
<protein>
    <submittedName>
        <fullName evidence="3">Helix-hairpin-helix domain-containing protein</fullName>
    </submittedName>
</protein>
<dbReference type="Pfam" id="PF00575">
    <property type="entry name" value="S1"/>
    <property type="match status" value="1"/>
</dbReference>
<dbReference type="Gene3D" id="1.10.3500.10">
    <property type="entry name" value="Tex N-terminal region-like"/>
    <property type="match status" value="1"/>
</dbReference>
<dbReference type="InterPro" id="IPR012337">
    <property type="entry name" value="RNaseH-like_sf"/>
</dbReference>
<dbReference type="Proteomes" id="UP001164481">
    <property type="component" value="Chromosome"/>
</dbReference>
<dbReference type="GO" id="GO:0003735">
    <property type="term" value="F:structural constituent of ribosome"/>
    <property type="evidence" value="ECO:0007669"/>
    <property type="project" value="TreeGrafter"/>
</dbReference>
<dbReference type="Pfam" id="PF22706">
    <property type="entry name" value="Tex_central_region"/>
    <property type="match status" value="1"/>
</dbReference>
<dbReference type="SMART" id="SM00732">
    <property type="entry name" value="YqgFc"/>
    <property type="match status" value="1"/>
</dbReference>
<dbReference type="InterPro" id="IPR018974">
    <property type="entry name" value="Tex-like_N"/>
</dbReference>
<dbReference type="SUPFAM" id="SSF53098">
    <property type="entry name" value="Ribonuclease H-like"/>
    <property type="match status" value="1"/>
</dbReference>
<dbReference type="PANTHER" id="PTHR10724:SF10">
    <property type="entry name" value="S1 RNA-BINDING DOMAIN-CONTAINING PROTEIN 1"/>
    <property type="match status" value="1"/>
</dbReference>
<dbReference type="InterPro" id="IPR055179">
    <property type="entry name" value="Tex-like_central_region"/>
</dbReference>
<dbReference type="Gene3D" id="1.10.150.310">
    <property type="entry name" value="Tex RuvX-like domain-like"/>
    <property type="match status" value="1"/>
</dbReference>
<gene>
    <name evidence="3" type="ORF">OIE46_02945</name>
</gene>
<dbReference type="InterPro" id="IPR037027">
    <property type="entry name" value="YqgF/RNaseH-like_dom_sf"/>
</dbReference>
<dbReference type="InterPro" id="IPR010994">
    <property type="entry name" value="RuvA_2-like"/>
</dbReference>
<feature type="domain" description="S1 motif" evidence="2">
    <location>
        <begin position="638"/>
        <end position="705"/>
    </location>
</feature>
<dbReference type="PROSITE" id="PS50126">
    <property type="entry name" value="S1"/>
    <property type="match status" value="1"/>
</dbReference>
<dbReference type="Gene3D" id="1.10.10.650">
    <property type="entry name" value="RuvA domain 2-like"/>
    <property type="match status" value="1"/>
</dbReference>
<dbReference type="EMBL" id="CP107525">
    <property type="protein sequence ID" value="UZW64311.1"/>
    <property type="molecule type" value="Genomic_DNA"/>
</dbReference>
<dbReference type="SUPFAM" id="SSF50249">
    <property type="entry name" value="Nucleic acid-binding proteins"/>
    <property type="match status" value="1"/>
</dbReference>
<dbReference type="SMART" id="SM00316">
    <property type="entry name" value="S1"/>
    <property type="match status" value="1"/>
</dbReference>
<evidence type="ECO:0000313" key="4">
    <source>
        <dbReference type="Proteomes" id="UP001164481"/>
    </source>
</evidence>
<dbReference type="InterPro" id="IPR032639">
    <property type="entry name" value="Tex_YqgF"/>
</dbReference>
<dbReference type="InterPro" id="IPR012340">
    <property type="entry name" value="NA-bd_OB-fold"/>
</dbReference>
<reference evidence="3" key="2">
    <citation type="submission" date="2022-11" db="EMBL/GenBank/DDBJ databases">
        <title>complete genomes of mycoplasma synoviae ZX313 strain and SD2 strain.</title>
        <authorList>
            <person name="Zhong Q."/>
        </authorList>
    </citation>
    <scope>NUCLEOTIDE SEQUENCE</scope>
    <source>
        <strain evidence="3">SD2</strain>
    </source>
</reference>
<dbReference type="Gene3D" id="2.40.50.140">
    <property type="entry name" value="Nucleic acid-binding proteins"/>
    <property type="match status" value="1"/>
</dbReference>
<dbReference type="FunFam" id="3.30.420.140:FF:000001">
    <property type="entry name" value="RNA-binding transcriptional accessory protein"/>
    <property type="match status" value="1"/>
</dbReference>
<evidence type="ECO:0000259" key="2">
    <source>
        <dbReference type="PROSITE" id="PS50126"/>
    </source>
</evidence>
<dbReference type="GO" id="GO:0006412">
    <property type="term" value="P:translation"/>
    <property type="evidence" value="ECO:0007669"/>
    <property type="project" value="TreeGrafter"/>
</dbReference>
<dbReference type="AlphaFoldDB" id="A0AAN1B310"/>
<dbReference type="SUPFAM" id="SSF158832">
    <property type="entry name" value="Tex N-terminal region-like"/>
    <property type="match status" value="1"/>
</dbReference>
<dbReference type="Pfam" id="PF17674">
    <property type="entry name" value="HHH_9"/>
    <property type="match status" value="1"/>
</dbReference>
<name>A0AAN1B310_MYCSY</name>
<dbReference type="RefSeq" id="WP_109537243.1">
    <property type="nucleotide sequence ID" value="NZ_CP012624.1"/>
</dbReference>
<dbReference type="Pfam" id="PF12836">
    <property type="entry name" value="HHH_3"/>
    <property type="match status" value="1"/>
</dbReference>
<dbReference type="PANTHER" id="PTHR10724">
    <property type="entry name" value="30S RIBOSOMAL PROTEIN S1"/>
    <property type="match status" value="1"/>
</dbReference>
<dbReference type="InterPro" id="IPR050437">
    <property type="entry name" value="Ribos_protein_bS1-like"/>
</dbReference>
<dbReference type="InterPro" id="IPR003029">
    <property type="entry name" value="S1_domain"/>
</dbReference>
<reference evidence="3" key="1">
    <citation type="submission" date="2022-10" db="EMBL/GenBank/DDBJ databases">
        <authorList>
            <person name="Wei X."/>
        </authorList>
    </citation>
    <scope>NUCLEOTIDE SEQUENCE</scope>
    <source>
        <strain evidence="3">SD2</strain>
    </source>
</reference>
<dbReference type="Pfam" id="PF16921">
    <property type="entry name" value="Tex_YqgF"/>
    <property type="match status" value="1"/>
</dbReference>
<organism evidence="3 4">
    <name type="scientific">Mycoplasmopsis synoviae</name>
    <name type="common">Mycoplasma synoviae</name>
    <dbReference type="NCBI Taxonomy" id="2109"/>
    <lineage>
        <taxon>Bacteria</taxon>
        <taxon>Bacillati</taxon>
        <taxon>Mycoplasmatota</taxon>
        <taxon>Mycoplasmoidales</taxon>
        <taxon>Metamycoplasmataceae</taxon>
        <taxon>Mycoplasmopsis</taxon>
    </lineage>
</organism>
<dbReference type="InterPro" id="IPR041692">
    <property type="entry name" value="HHH_9"/>
</dbReference>
<feature type="coiled-coil region" evidence="1">
    <location>
        <begin position="62"/>
        <end position="96"/>
    </location>
</feature>
<evidence type="ECO:0000313" key="3">
    <source>
        <dbReference type="EMBL" id="UZW64311.1"/>
    </source>
</evidence>
<dbReference type="GO" id="GO:0003729">
    <property type="term" value="F:mRNA binding"/>
    <property type="evidence" value="ECO:0007669"/>
    <property type="project" value="TreeGrafter"/>
</dbReference>
<dbReference type="Pfam" id="PF09371">
    <property type="entry name" value="Tex_N"/>
    <property type="match status" value="1"/>
</dbReference>
<dbReference type="SUPFAM" id="SSF47781">
    <property type="entry name" value="RuvA domain 2-like"/>
    <property type="match status" value="2"/>
</dbReference>
<keyword evidence="1" id="KW-0175">Coiled coil</keyword>
<dbReference type="InterPro" id="IPR006641">
    <property type="entry name" value="YqgF/RNaseH-like_dom"/>
</dbReference>
<evidence type="ECO:0000256" key="1">
    <source>
        <dbReference type="SAM" id="Coils"/>
    </source>
</evidence>
<dbReference type="FunFam" id="1.10.10.650:FF:000001">
    <property type="entry name" value="S1 RNA-binding domain 1"/>
    <property type="match status" value="1"/>
</dbReference>
<sequence>MESKNYEIVAKELNITVSQVETVLNYFKEGATVPFIARYRQSQTNNLNEEQIYAIQSLYLYASELSKRKEKIIEKLKELNLLNNDLEQKINSCTKKSELESIYEPYKSGKITKAKMAIELGLMPLALKIWNNKNSRFDLNFEARKFLSDKLKTLDEVILNVNYILSQKISEDFDLREKLKENILAYGKLICKKTKEQDENDRFKNYYQYSTPIKYVKNHNIMAINRGSNLKKIKWDVDLNFEILERISLRKITKFKFNEALLKDAVNDALKRLILPSLKNKIFSDLFDEAEKKSIEIFSNNVETLLSAPAVSGHNILAIDPGYVSGCKLAALSEKGSVLEIATIYPNEPRSNVSQAKTKVLELIKKHNITIIVIGNGTASRETEQFINNLIQENNLDNIYFCIVSEAGASVYSASEIAIEEFPNLSVEKRSAINIGRKFLDPLNELVKIDPKSIGVGQYQHDVNQKELQNYLNFKVQKVVNNYGVDLNSASREILSYISGLDKKTSQNIINYRNKNKSFKSRDEVLKVDGIGPKTFEQSIGFLRVFNSSNFLDKTAIHPESYSLANKIISEYKLIPSEEGIKNLELNAKELSEKYSSSIEEINLILSSLKNPTKIIRSSKQGYLLKKNLINLENLKIGDIVDATIDNITDFGLFCYIGLKESLFVHISNLAKKGNIYESYSLNNLIKVKITEINKENKKISGKEI</sequence>
<accession>A0AAN1B310</accession>
<dbReference type="Gene3D" id="3.30.420.140">
    <property type="entry name" value="YqgF/RNase H-like domain"/>
    <property type="match status" value="1"/>
</dbReference>
<dbReference type="InterPro" id="IPR023323">
    <property type="entry name" value="Tex-like_dom_sf"/>
</dbReference>
<dbReference type="InterPro" id="IPR023319">
    <property type="entry name" value="Tex-like_HTH_dom_sf"/>
</dbReference>
<proteinExistence type="predicted"/>